<evidence type="ECO:0000313" key="5">
    <source>
        <dbReference type="EMBL" id="MBB5918831.1"/>
    </source>
</evidence>
<evidence type="ECO:0000256" key="1">
    <source>
        <dbReference type="ARBA" id="ARBA00023015"/>
    </source>
</evidence>
<comment type="caution">
    <text evidence="5">The sequence shown here is derived from an EMBL/GenBank/DDBJ whole genome shotgun (WGS) entry which is preliminary data.</text>
</comment>
<dbReference type="PANTHER" id="PTHR46796:SF6">
    <property type="entry name" value="ARAC SUBFAMILY"/>
    <property type="match status" value="1"/>
</dbReference>
<gene>
    <name evidence="5" type="ORF">BJY24_007743</name>
</gene>
<keyword evidence="6" id="KW-1185">Reference proteome</keyword>
<keyword evidence="1" id="KW-0805">Transcription regulation</keyword>
<dbReference type="Pfam" id="PF12833">
    <property type="entry name" value="HTH_18"/>
    <property type="match status" value="1"/>
</dbReference>
<keyword evidence="2 5" id="KW-0238">DNA-binding</keyword>
<evidence type="ECO:0000313" key="6">
    <source>
        <dbReference type="Proteomes" id="UP000540412"/>
    </source>
</evidence>
<dbReference type="PANTHER" id="PTHR46796">
    <property type="entry name" value="HTH-TYPE TRANSCRIPTIONAL ACTIVATOR RHAS-RELATED"/>
    <property type="match status" value="1"/>
</dbReference>
<name>A0A7W9PMI9_9NOCA</name>
<dbReference type="SMART" id="SM00342">
    <property type="entry name" value="HTH_ARAC"/>
    <property type="match status" value="1"/>
</dbReference>
<protein>
    <submittedName>
        <fullName evidence="5">AraC-like DNA-binding protein</fullName>
    </submittedName>
</protein>
<reference evidence="5 6" key="1">
    <citation type="submission" date="2020-08" db="EMBL/GenBank/DDBJ databases">
        <title>Sequencing the genomes of 1000 actinobacteria strains.</title>
        <authorList>
            <person name="Klenk H.-P."/>
        </authorList>
    </citation>
    <scope>NUCLEOTIDE SEQUENCE [LARGE SCALE GENOMIC DNA]</scope>
    <source>
        <strain evidence="5 6">DSM 43582</strain>
    </source>
</reference>
<dbReference type="Proteomes" id="UP000540412">
    <property type="component" value="Unassembled WGS sequence"/>
</dbReference>
<dbReference type="AlphaFoldDB" id="A0A7W9PMI9"/>
<dbReference type="InterPro" id="IPR009057">
    <property type="entry name" value="Homeodomain-like_sf"/>
</dbReference>
<feature type="domain" description="HTH araC/xylS-type" evidence="4">
    <location>
        <begin position="226"/>
        <end position="327"/>
    </location>
</feature>
<sequence>MAKSADAGLRYEVFEVSLGTDLPAADRTDMWRDHVGGNQGTAETLFGSRNAFVGHTWTQRALGRKENDPDQLQLVEFASSAIVYDRCDAAAKADGDDSARLVIPLDGRIGLRQAGHAVCAGPGELGVLRWDRGMVMSHDDGFRAFILNIPAYALPPAADPRGALGIRPQNAVLRTVRLLAGNLAADRHGLTPVEFVAIGRSLIDLVAGTLDDRQAPQLDGYARLIADACRRIRLYSDDPRLTVQTLADSLGCSRRRLELAMKTVTGRTPGEELRETRLRRAYERLADPDNTQAVVDIATSCGYTSMSWFRAAFVARFDIHPGELRQRARTGVPCAKPSTQNRFR</sequence>
<evidence type="ECO:0000256" key="2">
    <source>
        <dbReference type="ARBA" id="ARBA00023125"/>
    </source>
</evidence>
<evidence type="ECO:0000256" key="3">
    <source>
        <dbReference type="ARBA" id="ARBA00023163"/>
    </source>
</evidence>
<organism evidence="5 6">
    <name type="scientific">Nocardia transvalensis</name>
    <dbReference type="NCBI Taxonomy" id="37333"/>
    <lineage>
        <taxon>Bacteria</taxon>
        <taxon>Bacillati</taxon>
        <taxon>Actinomycetota</taxon>
        <taxon>Actinomycetes</taxon>
        <taxon>Mycobacteriales</taxon>
        <taxon>Nocardiaceae</taxon>
        <taxon>Nocardia</taxon>
    </lineage>
</organism>
<dbReference type="GO" id="GO:0043565">
    <property type="term" value="F:sequence-specific DNA binding"/>
    <property type="evidence" value="ECO:0007669"/>
    <property type="project" value="InterPro"/>
</dbReference>
<dbReference type="EMBL" id="JACHIT010000002">
    <property type="protein sequence ID" value="MBB5918831.1"/>
    <property type="molecule type" value="Genomic_DNA"/>
</dbReference>
<keyword evidence="3" id="KW-0804">Transcription</keyword>
<proteinExistence type="predicted"/>
<dbReference type="SUPFAM" id="SSF46689">
    <property type="entry name" value="Homeodomain-like"/>
    <property type="match status" value="1"/>
</dbReference>
<dbReference type="GO" id="GO:0003700">
    <property type="term" value="F:DNA-binding transcription factor activity"/>
    <property type="evidence" value="ECO:0007669"/>
    <property type="project" value="InterPro"/>
</dbReference>
<evidence type="ECO:0000259" key="4">
    <source>
        <dbReference type="PROSITE" id="PS01124"/>
    </source>
</evidence>
<dbReference type="InterPro" id="IPR018060">
    <property type="entry name" value="HTH_AraC"/>
</dbReference>
<dbReference type="RefSeq" id="WP_169336525.1">
    <property type="nucleotide sequence ID" value="NZ_JACHIT010000002.1"/>
</dbReference>
<accession>A0A7W9PMI9</accession>
<dbReference type="InterPro" id="IPR035418">
    <property type="entry name" value="AraC-bd_2"/>
</dbReference>
<dbReference type="Pfam" id="PF14525">
    <property type="entry name" value="AraC_binding_2"/>
    <property type="match status" value="1"/>
</dbReference>
<dbReference type="Gene3D" id="1.10.10.60">
    <property type="entry name" value="Homeodomain-like"/>
    <property type="match status" value="1"/>
</dbReference>
<dbReference type="InterPro" id="IPR050204">
    <property type="entry name" value="AraC_XylS_family_regulators"/>
</dbReference>
<dbReference type="PROSITE" id="PS01124">
    <property type="entry name" value="HTH_ARAC_FAMILY_2"/>
    <property type="match status" value="1"/>
</dbReference>